<dbReference type="VEuPathDB" id="FungiDB:PV09_01516"/>
<proteinExistence type="inferred from homology"/>
<dbReference type="PANTHER" id="PTHR12499">
    <property type="entry name" value="OPTIC ATROPHY 3 PROTEIN OPA3"/>
    <property type="match status" value="1"/>
</dbReference>
<dbReference type="Proteomes" id="UP000053259">
    <property type="component" value="Unassembled WGS sequence"/>
</dbReference>
<evidence type="ECO:0000256" key="1">
    <source>
        <dbReference type="ARBA" id="ARBA00007584"/>
    </source>
</evidence>
<dbReference type="GO" id="GO:0019216">
    <property type="term" value="P:regulation of lipid metabolic process"/>
    <property type="evidence" value="ECO:0007669"/>
    <property type="project" value="TreeGrafter"/>
</dbReference>
<dbReference type="STRING" id="253628.A0A0D2AM76"/>
<reference evidence="5 6" key="1">
    <citation type="submission" date="2015-01" db="EMBL/GenBank/DDBJ databases">
        <title>The Genome Sequence of Ochroconis gallopava CBS43764.</title>
        <authorList>
            <consortium name="The Broad Institute Genomics Platform"/>
            <person name="Cuomo C."/>
            <person name="de Hoog S."/>
            <person name="Gorbushina A."/>
            <person name="Stielow B."/>
            <person name="Teixiera M."/>
            <person name="Abouelleil A."/>
            <person name="Chapman S.B."/>
            <person name="Priest M."/>
            <person name="Young S.K."/>
            <person name="Wortman J."/>
            <person name="Nusbaum C."/>
            <person name="Birren B."/>
        </authorList>
    </citation>
    <scope>NUCLEOTIDE SEQUENCE [LARGE SCALE GENOMIC DNA]</scope>
    <source>
        <strain evidence="5 6">CBS 43764</strain>
    </source>
</reference>
<dbReference type="Pfam" id="PF07047">
    <property type="entry name" value="OPA3"/>
    <property type="match status" value="1"/>
</dbReference>
<dbReference type="HOGENOM" id="CLU_074707_1_1_1"/>
<comment type="similarity">
    <text evidence="1">Belongs to the OPA3 family.</text>
</comment>
<feature type="coiled-coil region" evidence="3">
    <location>
        <begin position="169"/>
        <end position="196"/>
    </location>
</feature>
<evidence type="ECO:0000256" key="4">
    <source>
        <dbReference type="SAM" id="MobiDB-lite"/>
    </source>
</evidence>
<dbReference type="OrthoDB" id="2129069at2759"/>
<keyword evidence="6" id="KW-1185">Reference proteome</keyword>
<dbReference type="InterPro" id="IPR010754">
    <property type="entry name" value="OPA3-like"/>
</dbReference>
<dbReference type="RefSeq" id="XP_016217429.1">
    <property type="nucleotide sequence ID" value="XM_016354417.1"/>
</dbReference>
<feature type="region of interest" description="Disordered" evidence="4">
    <location>
        <begin position="214"/>
        <end position="300"/>
    </location>
</feature>
<dbReference type="AlphaFoldDB" id="A0A0D2AM76"/>
<keyword evidence="2 3" id="KW-0175">Coiled coil</keyword>
<dbReference type="InParanoid" id="A0A0D2AM76"/>
<name>A0A0D2AM76_9PEZI</name>
<feature type="compositionally biased region" description="Low complexity" evidence="4">
    <location>
        <begin position="216"/>
        <end position="229"/>
    </location>
</feature>
<evidence type="ECO:0008006" key="7">
    <source>
        <dbReference type="Google" id="ProtNLM"/>
    </source>
</evidence>
<feature type="compositionally biased region" description="Polar residues" evidence="4">
    <location>
        <begin position="276"/>
        <end position="300"/>
    </location>
</feature>
<gene>
    <name evidence="5" type="ORF">PV09_01516</name>
</gene>
<evidence type="ECO:0000256" key="3">
    <source>
        <dbReference type="SAM" id="Coils"/>
    </source>
</evidence>
<evidence type="ECO:0000313" key="6">
    <source>
        <dbReference type="Proteomes" id="UP000053259"/>
    </source>
</evidence>
<dbReference type="PANTHER" id="PTHR12499:SF0">
    <property type="entry name" value="OPTIC ATROPHY 3 PROTEIN"/>
    <property type="match status" value="1"/>
</dbReference>
<accession>A0A0D2AM76</accession>
<feature type="compositionally biased region" description="Low complexity" evidence="4">
    <location>
        <begin position="237"/>
        <end position="252"/>
    </location>
</feature>
<protein>
    <recommendedName>
        <fullName evidence="7">OPA3-like protein</fullName>
    </recommendedName>
</protein>
<sequence length="300" mass="33081">MSLTFKLGSLAIRTLAKPLSNYIKRNAMQHENFRRLCVGFAQRLHRVDMRLRIGLLQDPAAIERQIQREVKEAEKRRLKDAIPTVKTEAETLAEEAAKSKERKEAEEYVKATLKAPRIRPLSENKAIETGANFIAEAFLFLVAGGLILAESWRRDRKEKKQDAEVNDALLIAEREREEMKQKLELLQAEIEALMDNKRPFDSVRAAAVASIRQIPSTHHTSTKSVSSETGVNGNEKSASGAAGATASHAPPAESQSIPSSPAKPSDSTKMARDASNEPSLTRSSWLPSWLGGSNSKPSSS</sequence>
<evidence type="ECO:0000256" key="2">
    <source>
        <dbReference type="ARBA" id="ARBA00023054"/>
    </source>
</evidence>
<dbReference type="GeneID" id="27309489"/>
<dbReference type="GO" id="GO:0005739">
    <property type="term" value="C:mitochondrion"/>
    <property type="evidence" value="ECO:0007669"/>
    <property type="project" value="TreeGrafter"/>
</dbReference>
<dbReference type="EMBL" id="KN847532">
    <property type="protein sequence ID" value="KIW07560.1"/>
    <property type="molecule type" value="Genomic_DNA"/>
</dbReference>
<organism evidence="5 6">
    <name type="scientific">Verruconis gallopava</name>
    <dbReference type="NCBI Taxonomy" id="253628"/>
    <lineage>
        <taxon>Eukaryota</taxon>
        <taxon>Fungi</taxon>
        <taxon>Dikarya</taxon>
        <taxon>Ascomycota</taxon>
        <taxon>Pezizomycotina</taxon>
        <taxon>Dothideomycetes</taxon>
        <taxon>Pleosporomycetidae</taxon>
        <taxon>Venturiales</taxon>
        <taxon>Sympoventuriaceae</taxon>
        <taxon>Verruconis</taxon>
    </lineage>
</organism>
<evidence type="ECO:0000313" key="5">
    <source>
        <dbReference type="EMBL" id="KIW07560.1"/>
    </source>
</evidence>